<sequence>EFDIAANQCIVYSFGINNEWSFDDAMGQFGCQVYAFDPTMGKKTHTRGKNIHFYNIGISDKDGKVRIGKKTCEVKRFTSIMKMLGHLDSDVMINYLKVDVEGAEIQMLEDILENAPGILKRIKQIGMEIHMGPYSPENIKVFQKHYELFMKLERHGFRLFYSALNVLPFTKYFHNDIGRTVGKYYEVVWGRWPEL</sequence>
<dbReference type="InterPro" id="IPR029063">
    <property type="entry name" value="SAM-dependent_MTases_sf"/>
</dbReference>
<dbReference type="InterPro" id="IPR026913">
    <property type="entry name" value="METTL24"/>
</dbReference>
<protein>
    <recommendedName>
        <fullName evidence="1">Methyltransferase domain-containing protein</fullName>
    </recommendedName>
</protein>
<dbReference type="PANTHER" id="PTHR32026">
    <property type="entry name" value="METHYLTRANSFERASE-LIKE PROTEIN 24"/>
    <property type="match status" value="1"/>
</dbReference>
<accession>A0AAV2SWA6</accession>
<evidence type="ECO:0000313" key="3">
    <source>
        <dbReference type="Proteomes" id="UP001497623"/>
    </source>
</evidence>
<keyword evidence="3" id="KW-1185">Reference proteome</keyword>
<dbReference type="SUPFAM" id="SSF53335">
    <property type="entry name" value="S-adenosyl-L-methionine-dependent methyltransferases"/>
    <property type="match status" value="1"/>
</dbReference>
<dbReference type="AlphaFoldDB" id="A0AAV2SWA6"/>
<dbReference type="EMBL" id="CAXKWB010141230">
    <property type="protein sequence ID" value="CAL4245741.1"/>
    <property type="molecule type" value="Genomic_DNA"/>
</dbReference>
<evidence type="ECO:0000313" key="2">
    <source>
        <dbReference type="EMBL" id="CAL4245741.1"/>
    </source>
</evidence>
<name>A0AAV2SWA6_MEGNR</name>
<comment type="caution">
    <text evidence="2">The sequence shown here is derived from an EMBL/GenBank/DDBJ whole genome shotgun (WGS) entry which is preliminary data.</text>
</comment>
<feature type="domain" description="Methyltransferase" evidence="1">
    <location>
        <begin position="7"/>
        <end position="167"/>
    </location>
</feature>
<dbReference type="Gene3D" id="3.40.50.150">
    <property type="entry name" value="Vaccinia Virus protein VP39"/>
    <property type="match status" value="1"/>
</dbReference>
<proteinExistence type="predicted"/>
<dbReference type="PANTHER" id="PTHR32026:SF10">
    <property type="entry name" value="METHYLTRANSFERASE-LIKE PROTEIN 24-RELATED"/>
    <property type="match status" value="1"/>
</dbReference>
<feature type="non-terminal residue" evidence="2">
    <location>
        <position position="1"/>
    </location>
</feature>
<dbReference type="InterPro" id="IPR025714">
    <property type="entry name" value="Methyltranfer_dom"/>
</dbReference>
<dbReference type="Pfam" id="PF13383">
    <property type="entry name" value="Methyltransf_22"/>
    <property type="match status" value="1"/>
</dbReference>
<organism evidence="2 3">
    <name type="scientific">Meganyctiphanes norvegica</name>
    <name type="common">Northern krill</name>
    <name type="synonym">Thysanopoda norvegica</name>
    <dbReference type="NCBI Taxonomy" id="48144"/>
    <lineage>
        <taxon>Eukaryota</taxon>
        <taxon>Metazoa</taxon>
        <taxon>Ecdysozoa</taxon>
        <taxon>Arthropoda</taxon>
        <taxon>Crustacea</taxon>
        <taxon>Multicrustacea</taxon>
        <taxon>Malacostraca</taxon>
        <taxon>Eumalacostraca</taxon>
        <taxon>Eucarida</taxon>
        <taxon>Euphausiacea</taxon>
        <taxon>Euphausiidae</taxon>
        <taxon>Meganyctiphanes</taxon>
    </lineage>
</organism>
<reference evidence="2 3" key="1">
    <citation type="submission" date="2024-05" db="EMBL/GenBank/DDBJ databases">
        <authorList>
            <person name="Wallberg A."/>
        </authorList>
    </citation>
    <scope>NUCLEOTIDE SEQUENCE [LARGE SCALE GENOMIC DNA]</scope>
</reference>
<evidence type="ECO:0000259" key="1">
    <source>
        <dbReference type="Pfam" id="PF13383"/>
    </source>
</evidence>
<dbReference type="Proteomes" id="UP001497623">
    <property type="component" value="Unassembled WGS sequence"/>
</dbReference>
<gene>
    <name evidence="2" type="ORF">MNOR_LOCUS41111</name>
</gene>